<organism evidence="1 2">
    <name type="scientific">Phlebiopsis gigantea (strain 11061_1 CR5-6)</name>
    <name type="common">White-rot fungus</name>
    <name type="synonym">Peniophora gigantea</name>
    <dbReference type="NCBI Taxonomy" id="745531"/>
    <lineage>
        <taxon>Eukaryota</taxon>
        <taxon>Fungi</taxon>
        <taxon>Dikarya</taxon>
        <taxon>Basidiomycota</taxon>
        <taxon>Agaricomycotina</taxon>
        <taxon>Agaricomycetes</taxon>
        <taxon>Polyporales</taxon>
        <taxon>Phanerochaetaceae</taxon>
        <taxon>Phlebiopsis</taxon>
    </lineage>
</organism>
<name>A0A0C3S661_PHLG1</name>
<accession>A0A0C3S661</accession>
<evidence type="ECO:0000313" key="2">
    <source>
        <dbReference type="Proteomes" id="UP000053257"/>
    </source>
</evidence>
<dbReference type="AlphaFoldDB" id="A0A0C3S661"/>
<gene>
    <name evidence="1" type="ORF">PHLGIDRAFT_217219</name>
</gene>
<reference evidence="1 2" key="1">
    <citation type="journal article" date="2014" name="PLoS Genet.">
        <title>Analysis of the Phlebiopsis gigantea genome, transcriptome and secretome provides insight into its pioneer colonization strategies of wood.</title>
        <authorList>
            <person name="Hori C."/>
            <person name="Ishida T."/>
            <person name="Igarashi K."/>
            <person name="Samejima M."/>
            <person name="Suzuki H."/>
            <person name="Master E."/>
            <person name="Ferreira P."/>
            <person name="Ruiz-Duenas F.J."/>
            <person name="Held B."/>
            <person name="Canessa P."/>
            <person name="Larrondo L.F."/>
            <person name="Schmoll M."/>
            <person name="Druzhinina I.S."/>
            <person name="Kubicek C.P."/>
            <person name="Gaskell J.A."/>
            <person name="Kersten P."/>
            <person name="St John F."/>
            <person name="Glasner J."/>
            <person name="Sabat G."/>
            <person name="Splinter BonDurant S."/>
            <person name="Syed K."/>
            <person name="Yadav J."/>
            <person name="Mgbeahuruike A.C."/>
            <person name="Kovalchuk A."/>
            <person name="Asiegbu F.O."/>
            <person name="Lackner G."/>
            <person name="Hoffmeister D."/>
            <person name="Rencoret J."/>
            <person name="Gutierrez A."/>
            <person name="Sun H."/>
            <person name="Lindquist E."/>
            <person name="Barry K."/>
            <person name="Riley R."/>
            <person name="Grigoriev I.V."/>
            <person name="Henrissat B."/>
            <person name="Kues U."/>
            <person name="Berka R.M."/>
            <person name="Martinez A.T."/>
            <person name="Covert S.F."/>
            <person name="Blanchette R.A."/>
            <person name="Cullen D."/>
        </authorList>
    </citation>
    <scope>NUCLEOTIDE SEQUENCE [LARGE SCALE GENOMIC DNA]</scope>
    <source>
        <strain evidence="1 2">11061_1 CR5-6</strain>
    </source>
</reference>
<protein>
    <submittedName>
        <fullName evidence="1">Uncharacterized protein</fullName>
    </submittedName>
</protein>
<sequence>MIAALFTRLRRGQWRRRAMCGSTRFHGRRAGCEVRKSSVAVAWVLTSGADRLRLLRCAVKMHLLSQCPLLDFSL</sequence>
<evidence type="ECO:0000313" key="1">
    <source>
        <dbReference type="EMBL" id="KIP03925.1"/>
    </source>
</evidence>
<dbReference type="Proteomes" id="UP000053257">
    <property type="component" value="Unassembled WGS sequence"/>
</dbReference>
<dbReference type="EMBL" id="KN840594">
    <property type="protein sequence ID" value="KIP03925.1"/>
    <property type="molecule type" value="Genomic_DNA"/>
</dbReference>
<dbReference type="HOGENOM" id="CLU_2688636_0_0_1"/>
<keyword evidence="2" id="KW-1185">Reference proteome</keyword>
<proteinExistence type="predicted"/>